<sequence length="115" mass="13188">MSSVTITEYSPSSRNSVSRSNTNSLFIDPLGSEYRILEYIFTNGSTTEVGNKKLLRANITIEKMTDFLDTVKIYYLDKDGNWEDDNLIYFNDSYSGGQEDFIQINIYDPPKESIN</sequence>
<protein>
    <submittedName>
        <fullName evidence="2">Uncharacterized protein</fullName>
    </submittedName>
</protein>
<evidence type="ECO:0000313" key="2">
    <source>
        <dbReference type="EMBL" id="GAH34534.1"/>
    </source>
</evidence>
<proteinExistence type="predicted"/>
<dbReference type="AlphaFoldDB" id="X1FYY9"/>
<feature type="non-terminal residue" evidence="2">
    <location>
        <position position="115"/>
    </location>
</feature>
<comment type="caution">
    <text evidence="2">The sequence shown here is derived from an EMBL/GenBank/DDBJ whole genome shotgun (WGS) entry which is preliminary data.</text>
</comment>
<feature type="compositionally biased region" description="Low complexity" evidence="1">
    <location>
        <begin position="10"/>
        <end position="24"/>
    </location>
</feature>
<gene>
    <name evidence="2" type="ORF">S03H2_22175</name>
</gene>
<feature type="region of interest" description="Disordered" evidence="1">
    <location>
        <begin position="1"/>
        <end position="24"/>
    </location>
</feature>
<organism evidence="2">
    <name type="scientific">marine sediment metagenome</name>
    <dbReference type="NCBI Taxonomy" id="412755"/>
    <lineage>
        <taxon>unclassified sequences</taxon>
        <taxon>metagenomes</taxon>
        <taxon>ecological metagenomes</taxon>
    </lineage>
</organism>
<reference evidence="2" key="1">
    <citation type="journal article" date="2014" name="Front. Microbiol.">
        <title>High frequency of phylogenetically diverse reductive dehalogenase-homologous genes in deep subseafloor sedimentary metagenomes.</title>
        <authorList>
            <person name="Kawai M."/>
            <person name="Futagami T."/>
            <person name="Toyoda A."/>
            <person name="Takaki Y."/>
            <person name="Nishi S."/>
            <person name="Hori S."/>
            <person name="Arai W."/>
            <person name="Tsubouchi T."/>
            <person name="Morono Y."/>
            <person name="Uchiyama I."/>
            <person name="Ito T."/>
            <person name="Fujiyama A."/>
            <person name="Inagaki F."/>
            <person name="Takami H."/>
        </authorList>
    </citation>
    <scope>NUCLEOTIDE SEQUENCE</scope>
    <source>
        <strain evidence="2">Expedition CK06-06</strain>
    </source>
</reference>
<evidence type="ECO:0000256" key="1">
    <source>
        <dbReference type="SAM" id="MobiDB-lite"/>
    </source>
</evidence>
<accession>X1FYY9</accession>
<dbReference type="EMBL" id="BARU01011898">
    <property type="protein sequence ID" value="GAH34534.1"/>
    <property type="molecule type" value="Genomic_DNA"/>
</dbReference>
<name>X1FYY9_9ZZZZ</name>